<feature type="domain" description="DUF4283" evidence="1">
    <location>
        <begin position="1"/>
        <end position="74"/>
    </location>
</feature>
<name>A0A9Q1KZE0_9CARY</name>
<dbReference type="InterPro" id="IPR040256">
    <property type="entry name" value="At4g02000-like"/>
</dbReference>
<protein>
    <recommendedName>
        <fullName evidence="1">DUF4283 domain-containing protein</fullName>
    </recommendedName>
</protein>
<evidence type="ECO:0000259" key="1">
    <source>
        <dbReference type="Pfam" id="PF14111"/>
    </source>
</evidence>
<proteinExistence type="predicted"/>
<dbReference type="PANTHER" id="PTHR31286">
    <property type="entry name" value="GLYCINE-RICH CELL WALL STRUCTURAL PROTEIN 1.8-LIKE"/>
    <property type="match status" value="1"/>
</dbReference>
<dbReference type="AlphaFoldDB" id="A0A9Q1KZE0"/>
<dbReference type="InterPro" id="IPR025558">
    <property type="entry name" value="DUF4283"/>
</dbReference>
<evidence type="ECO:0000313" key="3">
    <source>
        <dbReference type="Proteomes" id="UP001153076"/>
    </source>
</evidence>
<dbReference type="OrthoDB" id="851886at2759"/>
<sequence length="173" mass="19381">MVGFVLGTNPPFQIIRGFIQRIWDDVVDKVISIDQGAFLIRFNSENDLQSTMSRGPILFDKHPVILKKGSPDLNLRKEEVQSVDIWIRLPRLHVKYCGAPNLSKIASEVSIISMLAQLIHAYVSHGSDAFGLKISQQTSKITCMGISDYAKQALVHLTGYKHGHLPIKYLEVP</sequence>
<gene>
    <name evidence="2" type="ORF">Cgig2_018338</name>
</gene>
<evidence type="ECO:0000313" key="2">
    <source>
        <dbReference type="EMBL" id="KAJ8451704.1"/>
    </source>
</evidence>
<comment type="caution">
    <text evidence="2">The sequence shown here is derived from an EMBL/GenBank/DDBJ whole genome shotgun (WGS) entry which is preliminary data.</text>
</comment>
<dbReference type="Proteomes" id="UP001153076">
    <property type="component" value="Unassembled WGS sequence"/>
</dbReference>
<dbReference type="EMBL" id="JAKOGI010000008">
    <property type="protein sequence ID" value="KAJ8451704.1"/>
    <property type="molecule type" value="Genomic_DNA"/>
</dbReference>
<reference evidence="2" key="1">
    <citation type="submission" date="2022-04" db="EMBL/GenBank/DDBJ databases">
        <title>Carnegiea gigantea Genome sequencing and assembly v2.</title>
        <authorList>
            <person name="Copetti D."/>
            <person name="Sanderson M.J."/>
            <person name="Burquez A."/>
            <person name="Wojciechowski M.F."/>
        </authorList>
    </citation>
    <scope>NUCLEOTIDE SEQUENCE</scope>
    <source>
        <strain evidence="2">SGP5-SGP5p</strain>
        <tissue evidence="2">Aerial part</tissue>
    </source>
</reference>
<organism evidence="2 3">
    <name type="scientific">Carnegiea gigantea</name>
    <dbReference type="NCBI Taxonomy" id="171969"/>
    <lineage>
        <taxon>Eukaryota</taxon>
        <taxon>Viridiplantae</taxon>
        <taxon>Streptophyta</taxon>
        <taxon>Embryophyta</taxon>
        <taxon>Tracheophyta</taxon>
        <taxon>Spermatophyta</taxon>
        <taxon>Magnoliopsida</taxon>
        <taxon>eudicotyledons</taxon>
        <taxon>Gunneridae</taxon>
        <taxon>Pentapetalae</taxon>
        <taxon>Caryophyllales</taxon>
        <taxon>Cactineae</taxon>
        <taxon>Cactaceae</taxon>
        <taxon>Cactoideae</taxon>
        <taxon>Echinocereeae</taxon>
        <taxon>Carnegiea</taxon>
    </lineage>
</organism>
<dbReference type="PANTHER" id="PTHR31286:SF180">
    <property type="entry name" value="OS10G0362600 PROTEIN"/>
    <property type="match status" value="1"/>
</dbReference>
<accession>A0A9Q1KZE0</accession>
<dbReference type="Pfam" id="PF14111">
    <property type="entry name" value="DUF4283"/>
    <property type="match status" value="1"/>
</dbReference>
<keyword evidence="3" id="KW-1185">Reference proteome</keyword>